<protein>
    <submittedName>
        <fullName evidence="2">ABC transporter permease</fullName>
    </submittedName>
</protein>
<evidence type="ECO:0000313" key="3">
    <source>
        <dbReference type="Proteomes" id="UP000655044"/>
    </source>
</evidence>
<name>A0A8J3S119_PLARO</name>
<dbReference type="PANTHER" id="PTHR37305">
    <property type="entry name" value="INTEGRAL MEMBRANE PROTEIN-RELATED"/>
    <property type="match status" value="1"/>
</dbReference>
<feature type="transmembrane region" description="Helical" evidence="1">
    <location>
        <begin position="20"/>
        <end position="43"/>
    </location>
</feature>
<evidence type="ECO:0000256" key="1">
    <source>
        <dbReference type="SAM" id="Phobius"/>
    </source>
</evidence>
<dbReference type="RefSeq" id="WP_068920740.1">
    <property type="nucleotide sequence ID" value="NZ_BMQP01000008.1"/>
</dbReference>
<sequence length="248" mass="25456">MTDVLRSEWTKIRSVRSTVWTLLVAVVLMVGFGLLVAASTASLGENAGLGDSTMISLSGSAFASLAVATLGVLAVGGEYRTGMIRTTLLAVPGRLRMLAAKTAVVAAVAFAVSLAASFASFFGGQAVLGDKAARLGDPGVLRAVVGAALLITATGVFGLALGALIRHTPGAIVAVIGLVFVLPQMTSLLPGEWGDTVQRYFTTNAGSQITYTRVAEGQLGPWAGFAVYCTWIAVTLAAAAVLLRRRDA</sequence>
<dbReference type="OrthoDB" id="3297477at2"/>
<dbReference type="PANTHER" id="PTHR37305:SF1">
    <property type="entry name" value="MEMBRANE PROTEIN"/>
    <property type="match status" value="1"/>
</dbReference>
<feature type="transmembrane region" description="Helical" evidence="1">
    <location>
        <begin position="143"/>
        <end position="164"/>
    </location>
</feature>
<dbReference type="AlphaFoldDB" id="A0A8J3S119"/>
<reference evidence="2" key="1">
    <citation type="submission" date="2021-01" db="EMBL/GenBank/DDBJ databases">
        <title>Whole genome shotgun sequence of Planobispora rosea NBRC 15558.</title>
        <authorList>
            <person name="Komaki H."/>
            <person name="Tamura T."/>
        </authorList>
    </citation>
    <scope>NUCLEOTIDE SEQUENCE</scope>
    <source>
        <strain evidence="2">NBRC 15558</strain>
    </source>
</reference>
<gene>
    <name evidence="2" type="ORF">Pro02_26880</name>
</gene>
<accession>A0A8J3S119</accession>
<keyword evidence="1" id="KW-0812">Transmembrane</keyword>
<dbReference type="GO" id="GO:0005886">
    <property type="term" value="C:plasma membrane"/>
    <property type="evidence" value="ECO:0007669"/>
    <property type="project" value="UniProtKB-SubCell"/>
</dbReference>
<keyword evidence="1" id="KW-0472">Membrane</keyword>
<proteinExistence type="predicted"/>
<feature type="transmembrane region" description="Helical" evidence="1">
    <location>
        <begin position="222"/>
        <end position="243"/>
    </location>
</feature>
<keyword evidence="3" id="KW-1185">Reference proteome</keyword>
<organism evidence="2 3">
    <name type="scientific">Planobispora rosea</name>
    <dbReference type="NCBI Taxonomy" id="35762"/>
    <lineage>
        <taxon>Bacteria</taxon>
        <taxon>Bacillati</taxon>
        <taxon>Actinomycetota</taxon>
        <taxon>Actinomycetes</taxon>
        <taxon>Streptosporangiales</taxon>
        <taxon>Streptosporangiaceae</taxon>
        <taxon>Planobispora</taxon>
    </lineage>
</organism>
<feature type="transmembrane region" description="Helical" evidence="1">
    <location>
        <begin position="98"/>
        <end position="123"/>
    </location>
</feature>
<feature type="transmembrane region" description="Helical" evidence="1">
    <location>
        <begin position="171"/>
        <end position="189"/>
    </location>
</feature>
<dbReference type="EMBL" id="BOOI01000022">
    <property type="protein sequence ID" value="GIH84280.1"/>
    <property type="molecule type" value="Genomic_DNA"/>
</dbReference>
<keyword evidence="1" id="KW-1133">Transmembrane helix</keyword>
<dbReference type="GO" id="GO:0140359">
    <property type="term" value="F:ABC-type transporter activity"/>
    <property type="evidence" value="ECO:0007669"/>
    <property type="project" value="InterPro"/>
</dbReference>
<feature type="transmembrane region" description="Helical" evidence="1">
    <location>
        <begin position="55"/>
        <end position="77"/>
    </location>
</feature>
<comment type="caution">
    <text evidence="2">The sequence shown here is derived from an EMBL/GenBank/DDBJ whole genome shotgun (WGS) entry which is preliminary data.</text>
</comment>
<evidence type="ECO:0000313" key="2">
    <source>
        <dbReference type="EMBL" id="GIH84280.1"/>
    </source>
</evidence>
<dbReference type="Proteomes" id="UP000655044">
    <property type="component" value="Unassembled WGS sequence"/>
</dbReference>